<evidence type="ECO:0000256" key="2">
    <source>
        <dbReference type="ARBA" id="ARBA00012150"/>
    </source>
</evidence>
<evidence type="ECO:0000256" key="3">
    <source>
        <dbReference type="ARBA" id="ARBA00047645"/>
    </source>
</evidence>
<evidence type="ECO:0000259" key="7">
    <source>
        <dbReference type="PROSITE" id="PS51160"/>
    </source>
</evidence>
<evidence type="ECO:0000313" key="9">
    <source>
        <dbReference type="EMBL" id="MBB3706876.1"/>
    </source>
</evidence>
<evidence type="ECO:0000256" key="1">
    <source>
        <dbReference type="ARBA" id="ARBA00005614"/>
    </source>
</evidence>
<gene>
    <name evidence="8" type="ORF">AA2016_0103</name>
    <name evidence="9" type="ORF">FHS67_003203</name>
</gene>
<reference evidence="9 11" key="2">
    <citation type="submission" date="2020-08" db="EMBL/GenBank/DDBJ databases">
        <title>Genomic Encyclopedia of Type Strains, Phase IV (KMG-IV): sequencing the most valuable type-strain genomes for metagenomic binning, comparative biology and taxonomic classification.</title>
        <authorList>
            <person name="Goeker M."/>
        </authorList>
    </citation>
    <scope>NUCLEOTIDE SEQUENCE [LARGE SCALE GENOMIC DNA]</scope>
    <source>
        <strain evidence="9 11">DSM 10368</strain>
    </source>
</reference>
<dbReference type="PROSITE" id="PS00151">
    <property type="entry name" value="ACYLPHOSPHATASE_2"/>
    <property type="match status" value="1"/>
</dbReference>
<reference evidence="8 10" key="1">
    <citation type="submission" date="2016-03" db="EMBL/GenBank/DDBJ databases">
        <title>Complete genome of Aminobacter aminovorans KCTC 2477.</title>
        <authorList>
            <person name="Kim K.M."/>
        </authorList>
    </citation>
    <scope>NUCLEOTIDE SEQUENCE [LARGE SCALE GENOMIC DNA]</scope>
    <source>
        <strain evidence="8 10">KCTC 2477</strain>
    </source>
</reference>
<feature type="domain" description="Acylphosphatase-like" evidence="7">
    <location>
        <begin position="5"/>
        <end position="92"/>
    </location>
</feature>
<dbReference type="RefSeq" id="WP_157096946.1">
    <property type="nucleotide sequence ID" value="NZ_CP015005.1"/>
</dbReference>
<accession>A0AAC9APV6</accession>
<dbReference type="PANTHER" id="PTHR47268">
    <property type="entry name" value="ACYLPHOSPHATASE"/>
    <property type="match status" value="1"/>
</dbReference>
<dbReference type="NCBIfam" id="NF010999">
    <property type="entry name" value="PRK14425.1"/>
    <property type="match status" value="1"/>
</dbReference>
<keyword evidence="4 5" id="KW-0378">Hydrolase</keyword>
<evidence type="ECO:0000256" key="4">
    <source>
        <dbReference type="PROSITE-ProRule" id="PRU00520"/>
    </source>
</evidence>
<dbReference type="InterPro" id="IPR020456">
    <property type="entry name" value="Acylphosphatase"/>
</dbReference>
<evidence type="ECO:0000256" key="5">
    <source>
        <dbReference type="RuleBase" id="RU000553"/>
    </source>
</evidence>
<dbReference type="Proteomes" id="UP000577697">
    <property type="component" value="Unassembled WGS sequence"/>
</dbReference>
<feature type="active site" evidence="4">
    <location>
        <position position="20"/>
    </location>
</feature>
<dbReference type="PROSITE" id="PS00150">
    <property type="entry name" value="ACYLPHOSPHATASE_1"/>
    <property type="match status" value="1"/>
</dbReference>
<dbReference type="GO" id="GO:0003998">
    <property type="term" value="F:acylphosphatase activity"/>
    <property type="evidence" value="ECO:0007669"/>
    <property type="project" value="UniProtKB-EC"/>
</dbReference>
<name>A0AAC9APV6_AMIAI</name>
<evidence type="ECO:0000256" key="6">
    <source>
        <dbReference type="RuleBase" id="RU004168"/>
    </source>
</evidence>
<dbReference type="EC" id="3.6.1.7" evidence="2 4"/>
<proteinExistence type="inferred from homology"/>
<dbReference type="Pfam" id="PF00708">
    <property type="entry name" value="Acylphosphatase"/>
    <property type="match status" value="1"/>
</dbReference>
<dbReference type="Proteomes" id="UP000075755">
    <property type="component" value="Chromosome"/>
</dbReference>
<evidence type="ECO:0000313" key="10">
    <source>
        <dbReference type="Proteomes" id="UP000075755"/>
    </source>
</evidence>
<evidence type="ECO:0000313" key="8">
    <source>
        <dbReference type="EMBL" id="AMS39046.1"/>
    </source>
</evidence>
<dbReference type="SUPFAM" id="SSF54975">
    <property type="entry name" value="Acylphosphatase/BLUF domain-like"/>
    <property type="match status" value="1"/>
</dbReference>
<dbReference type="EMBL" id="JACICB010000011">
    <property type="protein sequence ID" value="MBB3706876.1"/>
    <property type="molecule type" value="Genomic_DNA"/>
</dbReference>
<dbReference type="InterPro" id="IPR036046">
    <property type="entry name" value="Acylphosphatase-like_dom_sf"/>
</dbReference>
<dbReference type="PROSITE" id="PS51160">
    <property type="entry name" value="ACYLPHOSPHATASE_3"/>
    <property type="match status" value="1"/>
</dbReference>
<dbReference type="EMBL" id="CP015005">
    <property type="protein sequence ID" value="AMS39046.1"/>
    <property type="molecule type" value="Genomic_DNA"/>
</dbReference>
<sequence length="92" mass="9921">MNDSAVLVRISGRVQGVSFRIWTQREARRLGLNGWVRNERDGSVSALISGPEEAVTSMLDAFWQGPPGCEVRSVVQETTSPADASAGFNITA</sequence>
<protein>
    <recommendedName>
        <fullName evidence="2 4">Acylphosphatase</fullName>
        <ecNumber evidence="2 4">3.6.1.7</ecNumber>
    </recommendedName>
</protein>
<dbReference type="KEGG" id="aak:AA2016_0103"/>
<dbReference type="Gene3D" id="3.30.70.100">
    <property type="match status" value="1"/>
</dbReference>
<evidence type="ECO:0000313" key="11">
    <source>
        <dbReference type="Proteomes" id="UP000577697"/>
    </source>
</evidence>
<dbReference type="InterPro" id="IPR017968">
    <property type="entry name" value="Acylphosphatase_CS"/>
</dbReference>
<keyword evidence="11" id="KW-1185">Reference proteome</keyword>
<dbReference type="PRINTS" id="PR00112">
    <property type="entry name" value="ACYLPHPHTASE"/>
</dbReference>
<feature type="active site" evidence="4">
    <location>
        <position position="38"/>
    </location>
</feature>
<organism evidence="8 10">
    <name type="scientific">Aminobacter aminovorans</name>
    <name type="common">Chelatobacter heintzii</name>
    <dbReference type="NCBI Taxonomy" id="83263"/>
    <lineage>
        <taxon>Bacteria</taxon>
        <taxon>Pseudomonadati</taxon>
        <taxon>Pseudomonadota</taxon>
        <taxon>Alphaproteobacteria</taxon>
        <taxon>Hyphomicrobiales</taxon>
        <taxon>Phyllobacteriaceae</taxon>
        <taxon>Aminobacter</taxon>
    </lineage>
</organism>
<comment type="similarity">
    <text evidence="1 6">Belongs to the acylphosphatase family.</text>
</comment>
<comment type="catalytic activity">
    <reaction evidence="3 4 5">
        <text>an acyl phosphate + H2O = a carboxylate + phosphate + H(+)</text>
        <dbReference type="Rhea" id="RHEA:14965"/>
        <dbReference type="ChEBI" id="CHEBI:15377"/>
        <dbReference type="ChEBI" id="CHEBI:15378"/>
        <dbReference type="ChEBI" id="CHEBI:29067"/>
        <dbReference type="ChEBI" id="CHEBI:43474"/>
        <dbReference type="ChEBI" id="CHEBI:59918"/>
        <dbReference type="EC" id="3.6.1.7"/>
    </reaction>
</comment>
<dbReference type="InterPro" id="IPR001792">
    <property type="entry name" value="Acylphosphatase-like_dom"/>
</dbReference>
<dbReference type="PANTHER" id="PTHR47268:SF4">
    <property type="entry name" value="ACYLPHOSPHATASE"/>
    <property type="match status" value="1"/>
</dbReference>
<dbReference type="AlphaFoldDB" id="A0AAC9APV6"/>